<organism evidence="2 3">
    <name type="scientific">Stephania cephalantha</name>
    <dbReference type="NCBI Taxonomy" id="152367"/>
    <lineage>
        <taxon>Eukaryota</taxon>
        <taxon>Viridiplantae</taxon>
        <taxon>Streptophyta</taxon>
        <taxon>Embryophyta</taxon>
        <taxon>Tracheophyta</taxon>
        <taxon>Spermatophyta</taxon>
        <taxon>Magnoliopsida</taxon>
        <taxon>Ranunculales</taxon>
        <taxon>Menispermaceae</taxon>
        <taxon>Menispermoideae</taxon>
        <taxon>Cissampelideae</taxon>
        <taxon>Stephania</taxon>
    </lineage>
</organism>
<dbReference type="GO" id="GO:0003676">
    <property type="term" value="F:nucleic acid binding"/>
    <property type="evidence" value="ECO:0007669"/>
    <property type="project" value="InterPro"/>
</dbReference>
<proteinExistence type="predicted"/>
<protein>
    <recommendedName>
        <fullName evidence="1">RNase H type-1 domain-containing protein</fullName>
    </recommendedName>
</protein>
<dbReference type="CDD" id="cd06222">
    <property type="entry name" value="RNase_H_like"/>
    <property type="match status" value="1"/>
</dbReference>
<dbReference type="GO" id="GO:0004523">
    <property type="term" value="F:RNA-DNA hybrid ribonuclease activity"/>
    <property type="evidence" value="ECO:0007669"/>
    <property type="project" value="InterPro"/>
</dbReference>
<dbReference type="Pfam" id="PF13456">
    <property type="entry name" value="RVT_3"/>
    <property type="match status" value="1"/>
</dbReference>
<reference evidence="2 3" key="1">
    <citation type="submission" date="2024-01" db="EMBL/GenBank/DDBJ databases">
        <title>Genome assemblies of Stephania.</title>
        <authorList>
            <person name="Yang L."/>
        </authorList>
    </citation>
    <scope>NUCLEOTIDE SEQUENCE [LARGE SCALE GENOMIC DNA]</scope>
    <source>
        <strain evidence="2">JXDWG</strain>
        <tissue evidence="2">Leaf</tissue>
    </source>
</reference>
<dbReference type="InterPro" id="IPR012337">
    <property type="entry name" value="RNaseH-like_sf"/>
</dbReference>
<gene>
    <name evidence="2" type="ORF">Scep_002409</name>
</gene>
<dbReference type="SUPFAM" id="SSF53098">
    <property type="entry name" value="Ribonuclease H-like"/>
    <property type="match status" value="1"/>
</dbReference>
<dbReference type="EMBL" id="JBBNAG010000001">
    <property type="protein sequence ID" value="KAK9167218.1"/>
    <property type="molecule type" value="Genomic_DNA"/>
</dbReference>
<dbReference type="Gene3D" id="3.30.420.10">
    <property type="entry name" value="Ribonuclease H-like superfamily/Ribonuclease H"/>
    <property type="match status" value="1"/>
</dbReference>
<comment type="caution">
    <text evidence="2">The sequence shown here is derived from an EMBL/GenBank/DDBJ whole genome shotgun (WGS) entry which is preliminary data.</text>
</comment>
<sequence>MDAVSPNSTTPKAFFNENIIFVDAARDLNTGRTGLGWMVRTRDGLIQKAGQAFVEFTTDVEWAELLAIRSALLNLGATIEDMLIFSDSTNAISLILGGKEFSDHDLLAKNIHQEAS</sequence>
<feature type="domain" description="RNase H type-1" evidence="1">
    <location>
        <begin position="23"/>
        <end position="112"/>
    </location>
</feature>
<keyword evidence="3" id="KW-1185">Reference proteome</keyword>
<dbReference type="InterPro" id="IPR044730">
    <property type="entry name" value="RNase_H-like_dom_plant"/>
</dbReference>
<dbReference type="Proteomes" id="UP001419268">
    <property type="component" value="Unassembled WGS sequence"/>
</dbReference>
<evidence type="ECO:0000259" key="1">
    <source>
        <dbReference type="Pfam" id="PF13456"/>
    </source>
</evidence>
<dbReference type="AlphaFoldDB" id="A0AAP0L9Y8"/>
<dbReference type="InterPro" id="IPR036397">
    <property type="entry name" value="RNaseH_sf"/>
</dbReference>
<dbReference type="InterPro" id="IPR002156">
    <property type="entry name" value="RNaseH_domain"/>
</dbReference>
<evidence type="ECO:0000313" key="3">
    <source>
        <dbReference type="Proteomes" id="UP001419268"/>
    </source>
</evidence>
<accession>A0AAP0L9Y8</accession>
<evidence type="ECO:0000313" key="2">
    <source>
        <dbReference type="EMBL" id="KAK9167218.1"/>
    </source>
</evidence>
<name>A0AAP0L9Y8_9MAGN</name>